<protein>
    <submittedName>
        <fullName evidence="15">General secretion pathway protein D</fullName>
    </submittedName>
</protein>
<name>A0AA86XFF5_9VIBR</name>
<dbReference type="GO" id="GO:0015627">
    <property type="term" value="C:type II protein secretion system complex"/>
    <property type="evidence" value="ECO:0007669"/>
    <property type="project" value="InterPro"/>
</dbReference>
<comment type="similarity">
    <text evidence="2">Belongs to the bacterial secretin family. GSP D subfamily.</text>
</comment>
<evidence type="ECO:0000256" key="9">
    <source>
        <dbReference type="ARBA" id="ARBA00023237"/>
    </source>
</evidence>
<gene>
    <name evidence="15" type="primary">epsD</name>
    <name evidence="15" type="ORF">VCR31J2_2260144</name>
</gene>
<evidence type="ECO:0000256" key="3">
    <source>
        <dbReference type="ARBA" id="ARBA00022448"/>
    </source>
</evidence>
<evidence type="ECO:0000256" key="11">
    <source>
        <dbReference type="SAM" id="SignalP"/>
    </source>
</evidence>
<evidence type="ECO:0000259" key="14">
    <source>
        <dbReference type="Pfam" id="PF21305"/>
    </source>
</evidence>
<evidence type="ECO:0000259" key="12">
    <source>
        <dbReference type="Pfam" id="PF00263"/>
    </source>
</evidence>
<dbReference type="PRINTS" id="PR01032">
    <property type="entry name" value="PHAGEIV"/>
</dbReference>
<evidence type="ECO:0000313" key="15">
    <source>
        <dbReference type="EMBL" id="CDU10877.1"/>
    </source>
</evidence>
<accession>A0AA86XFF5</accession>
<dbReference type="GO" id="GO:0009279">
    <property type="term" value="C:cell outer membrane"/>
    <property type="evidence" value="ECO:0007669"/>
    <property type="project" value="UniProtKB-SubCell"/>
</dbReference>
<evidence type="ECO:0000256" key="4">
    <source>
        <dbReference type="ARBA" id="ARBA00022452"/>
    </source>
</evidence>
<keyword evidence="16" id="KW-1185">Reference proteome</keyword>
<evidence type="ECO:0000313" key="16">
    <source>
        <dbReference type="Proteomes" id="UP000041625"/>
    </source>
</evidence>
<evidence type="ECO:0000259" key="13">
    <source>
        <dbReference type="Pfam" id="PF03958"/>
    </source>
</evidence>
<evidence type="ECO:0000256" key="5">
    <source>
        <dbReference type="ARBA" id="ARBA00022692"/>
    </source>
</evidence>
<dbReference type="GO" id="GO:0042802">
    <property type="term" value="F:identical protein binding"/>
    <property type="evidence" value="ECO:0007669"/>
    <property type="project" value="UniProtKB-ARBA"/>
</dbReference>
<feature type="domain" description="Type II/III secretion system secretin-like" evidence="12">
    <location>
        <begin position="451"/>
        <end position="612"/>
    </location>
</feature>
<dbReference type="PROSITE" id="PS00875">
    <property type="entry name" value="T2SP_D"/>
    <property type="match status" value="1"/>
</dbReference>
<feature type="domain" description="NolW-like" evidence="13">
    <location>
        <begin position="267"/>
        <end position="344"/>
    </location>
</feature>
<dbReference type="NCBIfam" id="TIGR02517">
    <property type="entry name" value="type_II_gspD"/>
    <property type="match status" value="1"/>
</dbReference>
<dbReference type="GO" id="GO:0015628">
    <property type="term" value="P:protein secretion by the type II secretion system"/>
    <property type="evidence" value="ECO:0007669"/>
    <property type="project" value="InterPro"/>
</dbReference>
<dbReference type="Pfam" id="PF00263">
    <property type="entry name" value="Secretin"/>
    <property type="match status" value="1"/>
</dbReference>
<dbReference type="FunFam" id="3.30.1370.120:FF:000002">
    <property type="entry name" value="General secretion pathway protein D"/>
    <property type="match status" value="1"/>
</dbReference>
<dbReference type="InterPro" id="IPR049371">
    <property type="entry name" value="GspD-like_N0"/>
</dbReference>
<dbReference type="InterPro" id="IPR038591">
    <property type="entry name" value="NolW-like_sf"/>
</dbReference>
<evidence type="ECO:0000256" key="6">
    <source>
        <dbReference type="ARBA" id="ARBA00022729"/>
    </source>
</evidence>
<sequence length="674" mass="73033">MKHWFKKSAWLLAGSLICTPAAIASDFSASFKGTDIQEFINIVGRNLEKTIIVDPSVRGKIDVRSYDVLNEEQYYSFFLNVLEVYGYAVVEMDSGVLKIIKAKDSKTSAIPVVGDRDSITGDSVVTRVVTVRNVSVRELSPLLRQLNDNAGAGNVVHYDPANIILITGRAAVVNRLAEIIKRVDQAGDKEIEVVELKNASAAEMVRIVDALSKTTDAKNTPAFLQPKLVADERTNAILISGDPKVRSRLRKLIEQLDVEMATKGNNQVIYLKYAKAEDLVDVLKGVSDNLQSEKQSSTKGSSSQRNQVMISAHSDTNSLVITAQPDIMNALQDVIAQLDIRRAQVLIEALIVEMAEGDGVNLGVQWGNLETGAMIQYSNTGASIGGVMVGLEEAKDSTTTTAVYDSDGKFLRNETTTEEGDYSTLASALSGVNGAAMSVVMGDWTALISAVATDSNSNILSSPSITVMDNGEASFIVGEEVPVLTGSTAGSSNDNPFQTVERKEVGIKLKVVPQINEGDSVQLNIEQEVSNVLGANGAVDVRFAKRQLNTSVIVQDGQMLVLGGLIDERALESESKVPFLGDIPVLGHLFKSTSTQVEKKNLMVFIKPTIIRDGMTADGITQRKYNFIRAEQLYKAEQGLKLLDDDNIPVLPKFGADMNHPAEIQAFIDQMETE</sequence>
<dbReference type="PANTHER" id="PTHR30332">
    <property type="entry name" value="PROBABLE GENERAL SECRETION PATHWAY PROTEIN D"/>
    <property type="match status" value="1"/>
</dbReference>
<keyword evidence="4" id="KW-1134">Transmembrane beta strand</keyword>
<keyword evidence="7" id="KW-0653">Protein transport</keyword>
<dbReference type="Pfam" id="PF21305">
    <property type="entry name" value="type_II_gspD_N0"/>
    <property type="match status" value="1"/>
</dbReference>
<evidence type="ECO:0000256" key="10">
    <source>
        <dbReference type="RuleBase" id="RU004004"/>
    </source>
</evidence>
<keyword evidence="9" id="KW-0998">Cell outer membrane</keyword>
<evidence type="ECO:0000256" key="8">
    <source>
        <dbReference type="ARBA" id="ARBA00023136"/>
    </source>
</evidence>
<feature type="domain" description="NolW-like" evidence="13">
    <location>
        <begin position="192"/>
        <end position="259"/>
    </location>
</feature>
<dbReference type="PANTHER" id="PTHR30332:SF24">
    <property type="entry name" value="SECRETIN GSPD-RELATED"/>
    <property type="match status" value="1"/>
</dbReference>
<evidence type="ECO:0000256" key="2">
    <source>
        <dbReference type="ARBA" id="ARBA00006980"/>
    </source>
</evidence>
<evidence type="ECO:0000256" key="7">
    <source>
        <dbReference type="ARBA" id="ARBA00022927"/>
    </source>
</evidence>
<keyword evidence="3 10" id="KW-0813">Transport</keyword>
<dbReference type="InterPro" id="IPR050810">
    <property type="entry name" value="Bact_Secretion_Sys_Channel"/>
</dbReference>
<feature type="signal peptide" evidence="11">
    <location>
        <begin position="1"/>
        <end position="24"/>
    </location>
</feature>
<keyword evidence="6 11" id="KW-0732">Signal</keyword>
<dbReference type="RefSeq" id="WP_048607616.1">
    <property type="nucleotide sequence ID" value="NZ_CCKO01000020.1"/>
</dbReference>
<dbReference type="Proteomes" id="UP000041625">
    <property type="component" value="Unassembled WGS sequence"/>
</dbReference>
<feature type="domain" description="NolW-like" evidence="13">
    <location>
        <begin position="126"/>
        <end position="188"/>
    </location>
</feature>
<feature type="chain" id="PRO_5041724153" evidence="11">
    <location>
        <begin position="25"/>
        <end position="674"/>
    </location>
</feature>
<evidence type="ECO:0000256" key="1">
    <source>
        <dbReference type="ARBA" id="ARBA00004442"/>
    </source>
</evidence>
<keyword evidence="8" id="KW-0472">Membrane</keyword>
<dbReference type="InterPro" id="IPR005644">
    <property type="entry name" value="NolW-like"/>
</dbReference>
<proteinExistence type="inferred from homology"/>
<dbReference type="Gene3D" id="3.30.1370.120">
    <property type="match status" value="3"/>
</dbReference>
<dbReference type="AlphaFoldDB" id="A0AA86XFF5"/>
<dbReference type="InterPro" id="IPR001775">
    <property type="entry name" value="GspD/PilQ"/>
</dbReference>
<keyword evidence="5" id="KW-0812">Transmembrane</keyword>
<feature type="domain" description="GspD-like N0" evidence="14">
    <location>
        <begin position="30"/>
        <end position="99"/>
    </location>
</feature>
<dbReference type="InterPro" id="IPR004846">
    <property type="entry name" value="T2SS/T3SS_dom"/>
</dbReference>
<dbReference type="EMBL" id="CCKJ01000142">
    <property type="protein sequence ID" value="CDU10877.1"/>
    <property type="molecule type" value="Genomic_DNA"/>
</dbReference>
<dbReference type="InterPro" id="IPR004845">
    <property type="entry name" value="T2SS_GspD_CS"/>
</dbReference>
<organism evidence="15 16">
    <name type="scientific">Vibrio coralliirubri</name>
    <dbReference type="NCBI Taxonomy" id="1516159"/>
    <lineage>
        <taxon>Bacteria</taxon>
        <taxon>Pseudomonadati</taxon>
        <taxon>Pseudomonadota</taxon>
        <taxon>Gammaproteobacteria</taxon>
        <taxon>Vibrionales</taxon>
        <taxon>Vibrionaceae</taxon>
        <taxon>Vibrio</taxon>
    </lineage>
</organism>
<reference evidence="15 16" key="1">
    <citation type="submission" date="2014-06" db="EMBL/GenBank/DDBJ databases">
        <authorList>
            <person name="Le Roux F."/>
        </authorList>
    </citation>
    <scope>NUCLEOTIDE SEQUENCE [LARGE SCALE GENOMIC DNA]</scope>
    <source>
        <strain evidence="15 16">J2-31</strain>
    </source>
</reference>
<dbReference type="PRINTS" id="PR00811">
    <property type="entry name" value="BCTERIALGSPD"/>
</dbReference>
<dbReference type="InterPro" id="IPR013356">
    <property type="entry name" value="T2SS_GspD"/>
</dbReference>
<comment type="subcellular location">
    <subcellularLocation>
        <location evidence="1 10">Cell outer membrane</location>
    </subcellularLocation>
</comment>
<comment type="caution">
    <text evidence="15">The sequence shown here is derived from an EMBL/GenBank/DDBJ whole genome shotgun (WGS) entry which is preliminary data.</text>
</comment>
<dbReference type="Pfam" id="PF03958">
    <property type="entry name" value="Secretin_N"/>
    <property type="match status" value="3"/>
</dbReference>